<dbReference type="Pfam" id="PF13424">
    <property type="entry name" value="TPR_12"/>
    <property type="match status" value="2"/>
</dbReference>
<dbReference type="InterPro" id="IPR027417">
    <property type="entry name" value="P-loop_NTPase"/>
</dbReference>
<protein>
    <submittedName>
        <fullName evidence="7">SARP family transcriptional regulator</fullName>
    </submittedName>
</protein>
<evidence type="ECO:0000256" key="4">
    <source>
        <dbReference type="ARBA" id="ARBA00023163"/>
    </source>
</evidence>
<dbReference type="PRINTS" id="PR00364">
    <property type="entry name" value="DISEASERSIST"/>
</dbReference>
<evidence type="ECO:0000313" key="7">
    <source>
        <dbReference type="EMBL" id="GIG85289.1"/>
    </source>
</evidence>
<evidence type="ECO:0000256" key="5">
    <source>
        <dbReference type="PROSITE-ProRule" id="PRU01091"/>
    </source>
</evidence>
<dbReference type="InterPro" id="IPR001867">
    <property type="entry name" value="OmpR/PhoB-type_DNA-bd"/>
</dbReference>
<dbReference type="SUPFAM" id="SSF52540">
    <property type="entry name" value="P-loop containing nucleoside triphosphate hydrolases"/>
    <property type="match status" value="1"/>
</dbReference>
<dbReference type="RefSeq" id="WP_203863975.1">
    <property type="nucleotide sequence ID" value="NZ_BONW01000001.1"/>
</dbReference>
<accession>A0ABQ4DS63</accession>
<comment type="similarity">
    <text evidence="1">Belongs to the AfsR/DnrI/RedD regulatory family.</text>
</comment>
<dbReference type="Pfam" id="PF13176">
    <property type="entry name" value="TPR_7"/>
    <property type="match status" value="1"/>
</dbReference>
<organism evidence="7 8">
    <name type="scientific">Plantactinospora endophytica</name>
    <dbReference type="NCBI Taxonomy" id="673535"/>
    <lineage>
        <taxon>Bacteria</taxon>
        <taxon>Bacillati</taxon>
        <taxon>Actinomycetota</taxon>
        <taxon>Actinomycetes</taxon>
        <taxon>Micromonosporales</taxon>
        <taxon>Micromonosporaceae</taxon>
        <taxon>Plantactinospora</taxon>
    </lineage>
</organism>
<reference evidence="7 8" key="1">
    <citation type="submission" date="2021-01" db="EMBL/GenBank/DDBJ databases">
        <title>Whole genome shotgun sequence of Plantactinospora endophytica NBRC 110450.</title>
        <authorList>
            <person name="Komaki H."/>
            <person name="Tamura T."/>
        </authorList>
    </citation>
    <scope>NUCLEOTIDE SEQUENCE [LARGE SCALE GENOMIC DNA]</scope>
    <source>
        <strain evidence="7 8">NBRC 110450</strain>
    </source>
</reference>
<keyword evidence="3 5" id="KW-0238">DNA-binding</keyword>
<dbReference type="SUPFAM" id="SSF48452">
    <property type="entry name" value="TPR-like"/>
    <property type="match status" value="3"/>
</dbReference>
<evidence type="ECO:0000313" key="8">
    <source>
        <dbReference type="Proteomes" id="UP000646749"/>
    </source>
</evidence>
<comment type="caution">
    <text evidence="7">The sequence shown here is derived from an EMBL/GenBank/DDBJ whole genome shotgun (WGS) entry which is preliminary data.</text>
</comment>
<dbReference type="Gene3D" id="1.25.40.10">
    <property type="entry name" value="Tetratricopeptide repeat domain"/>
    <property type="match status" value="3"/>
</dbReference>
<dbReference type="SUPFAM" id="SSF46894">
    <property type="entry name" value="C-terminal effector domain of the bipartite response regulators"/>
    <property type="match status" value="1"/>
</dbReference>
<evidence type="ECO:0000259" key="6">
    <source>
        <dbReference type="PROSITE" id="PS51755"/>
    </source>
</evidence>
<dbReference type="PANTHER" id="PTHR35807:SF1">
    <property type="entry name" value="TRANSCRIPTIONAL REGULATOR REDD"/>
    <property type="match status" value="1"/>
</dbReference>
<dbReference type="SMART" id="SM00862">
    <property type="entry name" value="Trans_reg_C"/>
    <property type="match status" value="1"/>
</dbReference>
<dbReference type="InterPro" id="IPR011990">
    <property type="entry name" value="TPR-like_helical_dom_sf"/>
</dbReference>
<dbReference type="PANTHER" id="PTHR35807">
    <property type="entry name" value="TRANSCRIPTIONAL REGULATOR REDD-RELATED"/>
    <property type="match status" value="1"/>
</dbReference>
<dbReference type="InterPro" id="IPR036388">
    <property type="entry name" value="WH-like_DNA-bd_sf"/>
</dbReference>
<proteinExistence type="inferred from homology"/>
<dbReference type="Gene3D" id="1.10.10.10">
    <property type="entry name" value="Winged helix-like DNA-binding domain superfamily/Winged helix DNA-binding domain"/>
    <property type="match status" value="1"/>
</dbReference>
<dbReference type="Proteomes" id="UP000646749">
    <property type="component" value="Unassembled WGS sequence"/>
</dbReference>
<keyword evidence="8" id="KW-1185">Reference proteome</keyword>
<dbReference type="EMBL" id="BONW01000001">
    <property type="protein sequence ID" value="GIG85289.1"/>
    <property type="molecule type" value="Genomic_DNA"/>
</dbReference>
<gene>
    <name evidence="7" type="ORF">Pen02_02250</name>
</gene>
<keyword evidence="2" id="KW-0805">Transcription regulation</keyword>
<dbReference type="InterPro" id="IPR042197">
    <property type="entry name" value="Apaf_helical"/>
</dbReference>
<keyword evidence="4" id="KW-0804">Transcription</keyword>
<dbReference type="Pfam" id="PF00486">
    <property type="entry name" value="Trans_reg_C"/>
    <property type="match status" value="1"/>
</dbReference>
<dbReference type="Gene3D" id="3.40.50.300">
    <property type="entry name" value="P-loop containing nucleotide triphosphate hydrolases"/>
    <property type="match status" value="1"/>
</dbReference>
<dbReference type="InterPro" id="IPR019734">
    <property type="entry name" value="TPR_rpt"/>
</dbReference>
<dbReference type="Gene3D" id="1.10.8.430">
    <property type="entry name" value="Helical domain of apoptotic protease-activating factors"/>
    <property type="match status" value="1"/>
</dbReference>
<dbReference type="Pfam" id="PF03704">
    <property type="entry name" value="BTAD"/>
    <property type="match status" value="1"/>
</dbReference>
<dbReference type="SMART" id="SM00028">
    <property type="entry name" value="TPR"/>
    <property type="match status" value="6"/>
</dbReference>
<dbReference type="CDD" id="cd15831">
    <property type="entry name" value="BTAD"/>
    <property type="match status" value="1"/>
</dbReference>
<dbReference type="SMART" id="SM01043">
    <property type="entry name" value="BTAD"/>
    <property type="match status" value="1"/>
</dbReference>
<feature type="DNA-binding region" description="OmpR/PhoB-type" evidence="5">
    <location>
        <begin position="1"/>
        <end position="92"/>
    </location>
</feature>
<dbReference type="InterPro" id="IPR005158">
    <property type="entry name" value="BTAD"/>
</dbReference>
<evidence type="ECO:0000256" key="2">
    <source>
        <dbReference type="ARBA" id="ARBA00023015"/>
    </source>
</evidence>
<feature type="domain" description="OmpR/PhoB-type" evidence="6">
    <location>
        <begin position="1"/>
        <end position="92"/>
    </location>
</feature>
<dbReference type="PROSITE" id="PS51755">
    <property type="entry name" value="OMPR_PHOB"/>
    <property type="match status" value="1"/>
</dbReference>
<sequence>MRFGILGPLQVSGGESTVTAGRDRVVLAVLLLHAPQVVPVDELVDAVWDADPPVTARGQLQTCVSRLRRLLAAAGVPGETIVTGPAGYRIVLGPDDLDAQLFERLVTRARAAAGEQNWPEAREGYRAALTLWRGPALAGISGTAVRRGAASLDEQRMLAMEDAFEVELRLGRTGDLVAELTDLVERHPLRERLRGQLMLALGDSGRRAEALAVFRTGREILAGELGIEPGPALREIHRRVLAGEVGSADDEQPLRSPVRALPRAIEDFTGRHETVARLRKEIEEAGPNFSAVYVIDGMPGSGKTALAVHLATALGTAYPDAHLFVDLHGHSLHSPLPTSTAVATLLRQLGVPGERVPADLADRLALWRTELASRRALLVLDNAASTAQVGPLLPAAPGCLTVVTSRRRLVGLDGVRAQSLTVLEPGEAVDLLARIVGPERVRDEPEAAAEVVRRCGYLPLAIRLAGARLAHRSRWRVADLVQRLGDAQRPVLAEFAVEHRTLADAFALSYAQLPEPVQRTFRLLGIHPGTQFDQYACAALTELPLGVAREHVDELVDAHLVDEVDAGRFRLHDLVREYAAELVTVVGSEPERRRALQALLDFYLHAAASVSQAFEPTANLRVAIPGEPARPDLVAAAAAEGRSWLEAERRNLVALVHLAVEQGLHRYGWRLARANWRQLFLGGHLDELIETHTDGLRAAEALGDDAGVATMHNYLASAYFRLGEFQRAVESLRVVIALWERLGDVAGQSGAYVNLGLPLLMLGRTREAVRYLELGLALGRRTAAWHSMPNALTNLASGYMQLGRYPEALRAMRNRLFTARQVGRTALVADSLGGIGAIYGRMGQHSLALRRMYVALRVQQTARGNLFATADLLNEIGAVERACGRPEVAASRHREALGAMRDAGDRAGECAARNLLGRALLDLGDTTAALELHRQALLGATKIQHLYEQARALDGLARCLRETDPAAARSYWTRSLGLLVQVESPDQHEVRRQLAELD</sequence>
<dbReference type="InterPro" id="IPR051677">
    <property type="entry name" value="AfsR-DnrI-RedD_regulator"/>
</dbReference>
<dbReference type="InterPro" id="IPR016032">
    <property type="entry name" value="Sig_transdc_resp-reg_C-effctor"/>
</dbReference>
<name>A0ABQ4DS63_9ACTN</name>
<evidence type="ECO:0000256" key="1">
    <source>
        <dbReference type="ARBA" id="ARBA00005820"/>
    </source>
</evidence>
<evidence type="ECO:0000256" key="3">
    <source>
        <dbReference type="ARBA" id="ARBA00023125"/>
    </source>
</evidence>